<protein>
    <submittedName>
        <fullName evidence="2">DJ-1/PfpI family protein</fullName>
    </submittedName>
</protein>
<sequence length="179" mass="19314">MIYLFLANGFEEVEALTPLDYLRRCELPVKTVAVGNRLVTGSHKITVMADLLISEVRPEDAQMIILPGGMPGTLNLEQSAKVQEMIDYCAENGRWIAAICAAPSILGHKGLLNGKRATCYVGFEDQLEGAQYTGAPVEADGNIITSRGAGTANQFAFRLVEALCGAQRAETLKAGILWE</sequence>
<dbReference type="PANTHER" id="PTHR48094">
    <property type="entry name" value="PROTEIN/NUCLEIC ACID DEGLYCASE DJ-1-RELATED"/>
    <property type="match status" value="1"/>
</dbReference>
<dbReference type="InterPro" id="IPR050325">
    <property type="entry name" value="Prot/Nucl_acid_deglycase"/>
</dbReference>
<dbReference type="AlphaFoldDB" id="A0A8J6PCJ0"/>
<comment type="caution">
    <text evidence="2">The sequence shown here is derived from an EMBL/GenBank/DDBJ whole genome shotgun (WGS) entry which is preliminary data.</text>
</comment>
<dbReference type="Gene3D" id="3.40.50.880">
    <property type="match status" value="1"/>
</dbReference>
<organism evidence="2 3">
    <name type="scientific">Massiliimalia timonensis</name>
    <dbReference type="NCBI Taxonomy" id="1987501"/>
    <lineage>
        <taxon>Bacteria</taxon>
        <taxon>Bacillati</taxon>
        <taxon>Bacillota</taxon>
        <taxon>Clostridia</taxon>
        <taxon>Eubacteriales</taxon>
        <taxon>Oscillospiraceae</taxon>
        <taxon>Massiliimalia</taxon>
    </lineage>
</organism>
<evidence type="ECO:0000313" key="3">
    <source>
        <dbReference type="Proteomes" id="UP000632659"/>
    </source>
</evidence>
<dbReference type="InterPro" id="IPR006287">
    <property type="entry name" value="DJ-1"/>
</dbReference>
<keyword evidence="3" id="KW-1185">Reference proteome</keyword>
<dbReference type="RefSeq" id="WP_187536769.1">
    <property type="nucleotide sequence ID" value="NZ_JACRTL010000008.1"/>
</dbReference>
<dbReference type="CDD" id="cd03135">
    <property type="entry name" value="GATase1_DJ-1"/>
    <property type="match status" value="1"/>
</dbReference>
<dbReference type="Proteomes" id="UP000632659">
    <property type="component" value="Unassembled WGS sequence"/>
</dbReference>
<dbReference type="SUPFAM" id="SSF52317">
    <property type="entry name" value="Class I glutamine amidotransferase-like"/>
    <property type="match status" value="1"/>
</dbReference>
<evidence type="ECO:0000313" key="2">
    <source>
        <dbReference type="EMBL" id="MBC8611797.1"/>
    </source>
</evidence>
<dbReference type="InterPro" id="IPR002818">
    <property type="entry name" value="DJ-1/PfpI"/>
</dbReference>
<name>A0A8J6PCJ0_9FIRM</name>
<feature type="domain" description="DJ-1/PfpI" evidence="1">
    <location>
        <begin position="2"/>
        <end position="161"/>
    </location>
</feature>
<proteinExistence type="predicted"/>
<gene>
    <name evidence="2" type="ORF">H8702_11915</name>
</gene>
<dbReference type="NCBIfam" id="TIGR01383">
    <property type="entry name" value="not_thiJ"/>
    <property type="match status" value="1"/>
</dbReference>
<dbReference type="Pfam" id="PF01965">
    <property type="entry name" value="DJ-1_PfpI"/>
    <property type="match status" value="1"/>
</dbReference>
<dbReference type="EMBL" id="JACRTL010000008">
    <property type="protein sequence ID" value="MBC8611797.1"/>
    <property type="molecule type" value="Genomic_DNA"/>
</dbReference>
<reference evidence="2" key="1">
    <citation type="submission" date="2020-08" db="EMBL/GenBank/DDBJ databases">
        <title>Genome public.</title>
        <authorList>
            <person name="Liu C."/>
            <person name="Sun Q."/>
        </authorList>
    </citation>
    <scope>NUCLEOTIDE SEQUENCE</scope>
    <source>
        <strain evidence="2">NSJ-15</strain>
    </source>
</reference>
<dbReference type="InterPro" id="IPR029062">
    <property type="entry name" value="Class_I_gatase-like"/>
</dbReference>
<dbReference type="GO" id="GO:0005737">
    <property type="term" value="C:cytoplasm"/>
    <property type="evidence" value="ECO:0007669"/>
    <property type="project" value="TreeGrafter"/>
</dbReference>
<evidence type="ECO:0000259" key="1">
    <source>
        <dbReference type="Pfam" id="PF01965"/>
    </source>
</evidence>
<accession>A0A8J6PCJ0</accession>
<dbReference type="PANTHER" id="PTHR48094:SF12">
    <property type="entry name" value="PARKINSON DISEASE PROTEIN 7 HOMOLOG"/>
    <property type="match status" value="1"/>
</dbReference>